<keyword evidence="3" id="KW-1185">Reference proteome</keyword>
<feature type="region of interest" description="Disordered" evidence="1">
    <location>
        <begin position="68"/>
        <end position="92"/>
    </location>
</feature>
<protein>
    <submittedName>
        <fullName evidence="2">Uncharacterized protein</fullName>
    </submittedName>
</protein>
<feature type="region of interest" description="Disordered" evidence="1">
    <location>
        <begin position="133"/>
        <end position="152"/>
    </location>
</feature>
<dbReference type="RefSeq" id="WP_262566323.1">
    <property type="nucleotide sequence ID" value="NZ_JAPFCC010000001.1"/>
</dbReference>
<evidence type="ECO:0000313" key="3">
    <source>
        <dbReference type="Proteomes" id="UP001209854"/>
    </source>
</evidence>
<dbReference type="EMBL" id="JAPFCC010000001">
    <property type="protein sequence ID" value="MCW7551260.1"/>
    <property type="molecule type" value="Genomic_DNA"/>
</dbReference>
<proteinExistence type="predicted"/>
<comment type="caution">
    <text evidence="2">The sequence shown here is derived from an EMBL/GenBank/DDBJ whole genome shotgun (WGS) entry which is preliminary data.</text>
</comment>
<gene>
    <name evidence="2" type="ORF">NX722_01110</name>
</gene>
<name>A0ABT3MPF6_9GAMM</name>
<evidence type="ECO:0000313" key="2">
    <source>
        <dbReference type="EMBL" id="MCW7551260.1"/>
    </source>
</evidence>
<reference evidence="2 3" key="1">
    <citation type="submission" date="2022-10" db="EMBL/GenBank/DDBJ databases">
        <title>High-quality genome sequences of two octocoral-associated bacteria, Endozoicomonas euniceicola EF212 and Endozoicomonas gorgoniicola PS125.</title>
        <authorList>
            <person name="Chiou Y.-J."/>
            <person name="Chen Y.-H."/>
        </authorList>
    </citation>
    <scope>NUCLEOTIDE SEQUENCE [LARGE SCALE GENOMIC DNA]</scope>
    <source>
        <strain evidence="2 3">PS125</strain>
    </source>
</reference>
<feature type="region of interest" description="Disordered" evidence="1">
    <location>
        <begin position="184"/>
        <end position="212"/>
    </location>
</feature>
<evidence type="ECO:0000256" key="1">
    <source>
        <dbReference type="SAM" id="MobiDB-lite"/>
    </source>
</evidence>
<accession>A0ABT3MPF6</accession>
<sequence>MKGLSPLLLTLLYLLITPVWAAIPVERERGAGSVPVQETSQSEVSPEEARQAEIDGLIRKLAAMGVNLNRPVDKDPSPPSGSQTNNPLYTKKSVRTMSLGDLLDYQDQLHAHLAKLEDKERKAKEKDRLQAKLREERAGKDEADKQHATRQLREVEAELGDILIRRAMKGVGKMVPVPKFSEYEKEQAEHSSGHTDSEGKGQGYSNEGYSNEEYPDHEYIDYEIDAPVAITGKPAKKIRIKARRGVMELHQQIQDLNQVLIDDAKRLIGKPF</sequence>
<feature type="region of interest" description="Disordered" evidence="1">
    <location>
        <begin position="30"/>
        <end position="49"/>
    </location>
</feature>
<feature type="compositionally biased region" description="Basic and acidic residues" evidence="1">
    <location>
        <begin position="184"/>
        <end position="199"/>
    </location>
</feature>
<dbReference type="Proteomes" id="UP001209854">
    <property type="component" value="Unassembled WGS sequence"/>
</dbReference>
<organism evidence="2 3">
    <name type="scientific">Endozoicomonas gorgoniicola</name>
    <dbReference type="NCBI Taxonomy" id="1234144"/>
    <lineage>
        <taxon>Bacteria</taxon>
        <taxon>Pseudomonadati</taxon>
        <taxon>Pseudomonadota</taxon>
        <taxon>Gammaproteobacteria</taxon>
        <taxon>Oceanospirillales</taxon>
        <taxon>Endozoicomonadaceae</taxon>
        <taxon>Endozoicomonas</taxon>
    </lineage>
</organism>